<feature type="compositionally biased region" description="Basic and acidic residues" evidence="1">
    <location>
        <begin position="229"/>
        <end position="238"/>
    </location>
</feature>
<keyword evidence="3" id="KW-1185">Reference proteome</keyword>
<feature type="region of interest" description="Disordered" evidence="1">
    <location>
        <begin position="229"/>
        <end position="264"/>
    </location>
</feature>
<reference evidence="2 3" key="1">
    <citation type="submission" date="2015-07" db="EMBL/GenBank/DDBJ databases">
        <title>The genome of the fungus Escovopsis weberi, a specialized disease agent of ant agriculture.</title>
        <authorList>
            <person name="de Man T.J."/>
            <person name="Stajich J.E."/>
            <person name="Kubicek C.P."/>
            <person name="Chenthamara K."/>
            <person name="Atanasova L."/>
            <person name="Druzhinina I.S."/>
            <person name="Birnbaum S."/>
            <person name="Barribeau S.M."/>
            <person name="Teiling C."/>
            <person name="Suen G."/>
            <person name="Currie C."/>
            <person name="Gerardo N.M."/>
        </authorList>
    </citation>
    <scope>NUCLEOTIDE SEQUENCE [LARGE SCALE GENOMIC DNA]</scope>
</reference>
<comment type="caution">
    <text evidence="2">The sequence shown here is derived from an EMBL/GenBank/DDBJ whole genome shotgun (WGS) entry which is preliminary data.</text>
</comment>
<dbReference type="AlphaFoldDB" id="A0A0M8N1K0"/>
<gene>
    <name evidence="2" type="ORF">ESCO_002906</name>
</gene>
<dbReference type="OrthoDB" id="4588713at2759"/>
<evidence type="ECO:0000256" key="1">
    <source>
        <dbReference type="SAM" id="MobiDB-lite"/>
    </source>
</evidence>
<sequence>MFHPKRGNNAAEVRMNIEPLDVSEEARALLRGVYPEGHRAELPRIGSSALPDLALPMSSRSLCPPVKTKAQNLQTTYTTAGTIYDPNSRLLIQPPNRRGRSSKHGPAIPLSDQALITGSASVLDPSGKLESSGSGRMTTAASLKNYTPLQQNYDRAINPINPCSDLDHQRPVSMPVQMSRKKVSDGLPSYHFDPDLDDILGCAFLEEGDSKDRLGALDRDDGRARSRLEMKADARDLGPGESIGGDGQDDEGSEKENDWGMDPLMNMPVKSLHNLASYPNPNQKKAQKILLMGAKPKLMKHLKLGSSLTTASGSELSRRPESSLGQDECSVFDGYPQGHSFPMADDHKESPLGNTLGSGAPKPLTAGPPVRLVEVDAGIVPREWQI</sequence>
<protein>
    <submittedName>
        <fullName evidence="2">Uncharacterized protein</fullName>
    </submittedName>
</protein>
<proteinExistence type="predicted"/>
<feature type="region of interest" description="Disordered" evidence="1">
    <location>
        <begin position="308"/>
        <end position="369"/>
    </location>
</feature>
<evidence type="ECO:0000313" key="3">
    <source>
        <dbReference type="Proteomes" id="UP000053831"/>
    </source>
</evidence>
<dbReference type="EMBL" id="LGSR01000022">
    <property type="protein sequence ID" value="KOS17881.1"/>
    <property type="molecule type" value="Genomic_DNA"/>
</dbReference>
<evidence type="ECO:0000313" key="2">
    <source>
        <dbReference type="EMBL" id="KOS17881.1"/>
    </source>
</evidence>
<dbReference type="Proteomes" id="UP000053831">
    <property type="component" value="Unassembled WGS sequence"/>
</dbReference>
<name>A0A0M8N1K0_ESCWE</name>
<organism evidence="2 3">
    <name type="scientific">Escovopsis weberi</name>
    <dbReference type="NCBI Taxonomy" id="150374"/>
    <lineage>
        <taxon>Eukaryota</taxon>
        <taxon>Fungi</taxon>
        <taxon>Dikarya</taxon>
        <taxon>Ascomycota</taxon>
        <taxon>Pezizomycotina</taxon>
        <taxon>Sordariomycetes</taxon>
        <taxon>Hypocreomycetidae</taxon>
        <taxon>Hypocreales</taxon>
        <taxon>Hypocreaceae</taxon>
        <taxon>Escovopsis</taxon>
    </lineage>
</organism>
<accession>A0A0M8N1K0</accession>